<sequence length="547" mass="61677">MSDTERLYDYNMDIWLRNCEEEIQEPIRGEVKGKLPSWLQGTLIRNGPGRNKIGDCEYEHVFDGLALLHRFDISEGEVTYQCKFVKSETYKKNMTANRIVVTEFGTTAVPDPCRSIFDRISSTFKLNLDRTDNTAVSVYPFGDQIYAMTEVPVIYEIDPRNLETVGKKEIESSLIVCHTAHPHVMPNGDVYNLGLSKTNGLKHVVVKFTYSDKGDMFESAEIVGSMTPRWKLHPAYMHSFGITENFFVIIEHPLSLSLLGMARRLLITAPFSSVLHSYPDEETQIVLINRMTGEETRYTADTIFYMHIINCFELDGKVIIDLCSYKDGKIIESMYTKAIKSMQSNPEYGQWCECRPKRITIPLDAADSKVEVKLIADIGCEAPRINYDAYNAKPYRYFYGIGSDIDKNGSGNLVKVDTKTGEYKIWLEEDTYPSEPIFVPRPGAVDEDDGVLLSSLVWGSDDHAVALLILDARDLKEIARVCFKTPSQATSLTMCSVSDGLIFGQMSGMIDALSKEDNDVPLTQDDISWIGIYCCLILSAKNLSSYS</sequence>
<feature type="binding site" evidence="5">
    <location>
        <position position="307"/>
    </location>
    <ligand>
        <name>Fe cation</name>
        <dbReference type="ChEBI" id="CHEBI:24875"/>
        <note>catalytic</note>
    </ligand>
</feature>
<evidence type="ECO:0000313" key="7">
    <source>
        <dbReference type="Proteomes" id="UP000789524"/>
    </source>
</evidence>
<dbReference type="Pfam" id="PF03055">
    <property type="entry name" value="RPE65"/>
    <property type="match status" value="1"/>
</dbReference>
<feature type="binding site" evidence="5">
    <location>
        <position position="181"/>
    </location>
    <ligand>
        <name>Fe cation</name>
        <dbReference type="ChEBI" id="CHEBI:24875"/>
        <note>catalytic</note>
    </ligand>
</feature>
<dbReference type="InterPro" id="IPR004294">
    <property type="entry name" value="Carotenoid_Oase"/>
</dbReference>
<evidence type="ECO:0000256" key="4">
    <source>
        <dbReference type="ARBA" id="ARBA00023004"/>
    </source>
</evidence>
<dbReference type="GO" id="GO:0042574">
    <property type="term" value="P:retinal metabolic process"/>
    <property type="evidence" value="ECO:0007669"/>
    <property type="project" value="TreeGrafter"/>
</dbReference>
<dbReference type="GO" id="GO:0003834">
    <property type="term" value="F:beta-carotene 15,15'-dioxygenase activity"/>
    <property type="evidence" value="ECO:0007669"/>
    <property type="project" value="TreeGrafter"/>
</dbReference>
<protein>
    <submittedName>
        <fullName evidence="6">(African queen) hypothetical protein</fullName>
    </submittedName>
</protein>
<evidence type="ECO:0000256" key="2">
    <source>
        <dbReference type="ARBA" id="ARBA00022723"/>
    </source>
</evidence>
<evidence type="ECO:0000256" key="3">
    <source>
        <dbReference type="ARBA" id="ARBA00023002"/>
    </source>
</evidence>
<dbReference type="PANTHER" id="PTHR10543:SF24">
    <property type="entry name" value="CAROTENOID ISOMEROOXYGENASE"/>
    <property type="match status" value="1"/>
</dbReference>
<comment type="similarity">
    <text evidence="1">Belongs to the carotenoid oxygenase family.</text>
</comment>
<keyword evidence="7" id="KW-1185">Reference proteome</keyword>
<name>A0A8J2R1I9_9NEOP</name>
<keyword evidence="2 5" id="KW-0479">Metal-binding</keyword>
<accession>A0A8J2R1I9</accession>
<proteinExistence type="inferred from homology"/>
<keyword evidence="4 5" id="KW-0408">Iron</keyword>
<evidence type="ECO:0000256" key="5">
    <source>
        <dbReference type="PIRSR" id="PIRSR604294-1"/>
    </source>
</evidence>
<dbReference type="AlphaFoldDB" id="A0A8J2R1I9"/>
<gene>
    <name evidence="6" type="ORF">DCHRY22_LOCUS12643</name>
</gene>
<dbReference type="GO" id="GO:0016121">
    <property type="term" value="P:carotene catabolic process"/>
    <property type="evidence" value="ECO:0007669"/>
    <property type="project" value="TreeGrafter"/>
</dbReference>
<feature type="binding site" evidence="5">
    <location>
        <position position="238"/>
    </location>
    <ligand>
        <name>Fe cation</name>
        <dbReference type="ChEBI" id="CHEBI:24875"/>
        <note>catalytic</note>
    </ligand>
</feature>
<evidence type="ECO:0000256" key="1">
    <source>
        <dbReference type="ARBA" id="ARBA00006787"/>
    </source>
</evidence>
<evidence type="ECO:0000313" key="6">
    <source>
        <dbReference type="EMBL" id="CAG9578203.1"/>
    </source>
</evidence>
<dbReference type="InterPro" id="IPR011047">
    <property type="entry name" value="Quinoprotein_ADH-like_sf"/>
</dbReference>
<dbReference type="Proteomes" id="UP000789524">
    <property type="component" value="Unassembled WGS sequence"/>
</dbReference>
<comment type="caution">
    <text evidence="6">The sequence shown here is derived from an EMBL/GenBank/DDBJ whole genome shotgun (WGS) entry which is preliminary data.</text>
</comment>
<dbReference type="EMBL" id="CAKASE010000077">
    <property type="protein sequence ID" value="CAG9578203.1"/>
    <property type="molecule type" value="Genomic_DNA"/>
</dbReference>
<reference evidence="6" key="1">
    <citation type="submission" date="2021-09" db="EMBL/GenBank/DDBJ databases">
        <authorList>
            <person name="Martin H S."/>
        </authorList>
    </citation>
    <scope>NUCLEOTIDE SEQUENCE</scope>
</reference>
<keyword evidence="3" id="KW-0560">Oxidoreductase</keyword>
<dbReference type="PANTHER" id="PTHR10543">
    <property type="entry name" value="BETA-CAROTENE DIOXYGENASE"/>
    <property type="match status" value="1"/>
</dbReference>
<organism evidence="6 7">
    <name type="scientific">Danaus chrysippus</name>
    <name type="common">African queen</name>
    <dbReference type="NCBI Taxonomy" id="151541"/>
    <lineage>
        <taxon>Eukaryota</taxon>
        <taxon>Metazoa</taxon>
        <taxon>Ecdysozoa</taxon>
        <taxon>Arthropoda</taxon>
        <taxon>Hexapoda</taxon>
        <taxon>Insecta</taxon>
        <taxon>Pterygota</taxon>
        <taxon>Neoptera</taxon>
        <taxon>Endopterygota</taxon>
        <taxon>Lepidoptera</taxon>
        <taxon>Glossata</taxon>
        <taxon>Ditrysia</taxon>
        <taxon>Papilionoidea</taxon>
        <taxon>Nymphalidae</taxon>
        <taxon>Danainae</taxon>
        <taxon>Danaini</taxon>
        <taxon>Danaina</taxon>
        <taxon>Danaus</taxon>
        <taxon>Anosia</taxon>
    </lineage>
</organism>
<comment type="cofactor">
    <cofactor evidence="5">
        <name>Fe(2+)</name>
        <dbReference type="ChEBI" id="CHEBI:29033"/>
    </cofactor>
    <text evidence="5">Binds 1 Fe(2+) ion per subunit.</text>
</comment>
<dbReference type="GO" id="GO:0010436">
    <property type="term" value="F:carotenoid dioxygenase activity"/>
    <property type="evidence" value="ECO:0007669"/>
    <property type="project" value="TreeGrafter"/>
</dbReference>
<dbReference type="SUPFAM" id="SSF50998">
    <property type="entry name" value="Quinoprotein alcohol dehydrogenase-like"/>
    <property type="match status" value="1"/>
</dbReference>
<dbReference type="GO" id="GO:0046872">
    <property type="term" value="F:metal ion binding"/>
    <property type="evidence" value="ECO:0007669"/>
    <property type="project" value="UniProtKB-KW"/>
</dbReference>
<dbReference type="OrthoDB" id="1069523at2759"/>